<dbReference type="Proteomes" id="UP001050975">
    <property type="component" value="Unassembled WGS sequence"/>
</dbReference>
<comment type="caution">
    <text evidence="1">The sequence shown here is derived from an EMBL/GenBank/DDBJ whole genome shotgun (WGS) entry which is preliminary data.</text>
</comment>
<keyword evidence="2" id="KW-1185">Reference proteome</keyword>
<dbReference type="AlphaFoldDB" id="A0AAV3X565"/>
<gene>
    <name evidence="1" type="ORF">MiSe_04750</name>
</gene>
<organism evidence="1 2">
    <name type="scientific">Microseira wollei NIES-4236</name>
    <dbReference type="NCBI Taxonomy" id="2530354"/>
    <lineage>
        <taxon>Bacteria</taxon>
        <taxon>Bacillati</taxon>
        <taxon>Cyanobacteriota</taxon>
        <taxon>Cyanophyceae</taxon>
        <taxon>Oscillatoriophycideae</taxon>
        <taxon>Aerosakkonematales</taxon>
        <taxon>Aerosakkonemataceae</taxon>
        <taxon>Microseira</taxon>
    </lineage>
</organism>
<sequence length="244" mass="29039">MLDKLPPAARQWAESLPWHQRRYVLSLCHLICAATPEVQAEFLDYYTADGLVARTLRDRDTQHRVQCYLKAFNIQTELSESLLKIYVRQFYIHSAQDTRRQPERYLESALRLCSNTEERNSVFNYILGFELFKMMFKMSWSQHERLASLQKYPSRFIQEYIKPIQLAHKLNKLVIPKNEKVFFDKHGYFIQKPNVTDKKLTEIVIATFTTDTVIDFGFSIIRHLKSLVFDYEYIFQAEQESIFT</sequence>
<proteinExistence type="predicted"/>
<evidence type="ECO:0000313" key="1">
    <source>
        <dbReference type="EMBL" id="GET35730.1"/>
    </source>
</evidence>
<name>A0AAV3X565_9CYAN</name>
<evidence type="ECO:0000313" key="2">
    <source>
        <dbReference type="Proteomes" id="UP001050975"/>
    </source>
</evidence>
<reference evidence="1" key="1">
    <citation type="submission" date="2019-10" db="EMBL/GenBank/DDBJ databases">
        <title>Draft genome sequece of Microseira wollei NIES-4236.</title>
        <authorList>
            <person name="Yamaguchi H."/>
            <person name="Suzuki S."/>
            <person name="Kawachi M."/>
        </authorList>
    </citation>
    <scope>NUCLEOTIDE SEQUENCE</scope>
    <source>
        <strain evidence="1">NIES-4236</strain>
    </source>
</reference>
<evidence type="ECO:0008006" key="3">
    <source>
        <dbReference type="Google" id="ProtNLM"/>
    </source>
</evidence>
<protein>
    <recommendedName>
        <fullName evidence="3">Cobyrinic acid a,c-diamide synthase</fullName>
    </recommendedName>
</protein>
<dbReference type="EMBL" id="BLAY01000004">
    <property type="protein sequence ID" value="GET35730.1"/>
    <property type="molecule type" value="Genomic_DNA"/>
</dbReference>
<accession>A0AAV3X565</accession>